<feature type="coiled-coil region" evidence="4">
    <location>
        <begin position="76"/>
        <end position="120"/>
    </location>
</feature>
<name>A0AAV8W0R2_9CUCU</name>
<evidence type="ECO:0000256" key="4">
    <source>
        <dbReference type="SAM" id="Coils"/>
    </source>
</evidence>
<evidence type="ECO:0008006" key="7">
    <source>
        <dbReference type="Google" id="ProtNLM"/>
    </source>
</evidence>
<dbReference type="InterPro" id="IPR009053">
    <property type="entry name" value="Prefoldin"/>
</dbReference>
<evidence type="ECO:0000256" key="3">
    <source>
        <dbReference type="ARBA" id="ARBA00023186"/>
    </source>
</evidence>
<dbReference type="GO" id="GO:0044183">
    <property type="term" value="F:protein folding chaperone"/>
    <property type="evidence" value="ECO:0007669"/>
    <property type="project" value="TreeGrafter"/>
</dbReference>
<dbReference type="Gene3D" id="1.10.287.370">
    <property type="match status" value="1"/>
</dbReference>
<dbReference type="EMBL" id="JANEYG010000016">
    <property type="protein sequence ID" value="KAJ8919904.1"/>
    <property type="molecule type" value="Genomic_DNA"/>
</dbReference>
<dbReference type="CDD" id="cd23164">
    <property type="entry name" value="Prefoldin_1"/>
    <property type="match status" value="1"/>
</dbReference>
<dbReference type="SUPFAM" id="SSF46579">
    <property type="entry name" value="Prefoldin"/>
    <property type="match status" value="1"/>
</dbReference>
<keyword evidence="3" id="KW-0143">Chaperone</keyword>
<dbReference type="Proteomes" id="UP001159042">
    <property type="component" value="Unassembled WGS sequence"/>
</dbReference>
<evidence type="ECO:0000256" key="2">
    <source>
        <dbReference type="ARBA" id="ARBA00011695"/>
    </source>
</evidence>
<accession>A0AAV8W0R2</accession>
<evidence type="ECO:0000313" key="5">
    <source>
        <dbReference type="EMBL" id="KAJ8919904.1"/>
    </source>
</evidence>
<organism evidence="5 6">
    <name type="scientific">Exocentrus adspersus</name>
    <dbReference type="NCBI Taxonomy" id="1586481"/>
    <lineage>
        <taxon>Eukaryota</taxon>
        <taxon>Metazoa</taxon>
        <taxon>Ecdysozoa</taxon>
        <taxon>Arthropoda</taxon>
        <taxon>Hexapoda</taxon>
        <taxon>Insecta</taxon>
        <taxon>Pterygota</taxon>
        <taxon>Neoptera</taxon>
        <taxon>Endopterygota</taxon>
        <taxon>Coleoptera</taxon>
        <taxon>Polyphaga</taxon>
        <taxon>Cucujiformia</taxon>
        <taxon>Chrysomeloidea</taxon>
        <taxon>Cerambycidae</taxon>
        <taxon>Lamiinae</taxon>
        <taxon>Acanthocinini</taxon>
        <taxon>Exocentrus</taxon>
    </lineage>
</organism>
<dbReference type="GO" id="GO:0005737">
    <property type="term" value="C:cytoplasm"/>
    <property type="evidence" value="ECO:0007669"/>
    <property type="project" value="TreeGrafter"/>
</dbReference>
<comment type="caution">
    <text evidence="5">The sequence shown here is derived from an EMBL/GenBank/DDBJ whole genome shotgun (WGS) entry which is preliminary data.</text>
</comment>
<evidence type="ECO:0000313" key="6">
    <source>
        <dbReference type="Proteomes" id="UP001159042"/>
    </source>
</evidence>
<reference evidence="5 6" key="1">
    <citation type="journal article" date="2023" name="Insect Mol. Biol.">
        <title>Genome sequencing provides insights into the evolution of gene families encoding plant cell wall-degrading enzymes in longhorned beetles.</title>
        <authorList>
            <person name="Shin N.R."/>
            <person name="Okamura Y."/>
            <person name="Kirsch R."/>
            <person name="Pauchet Y."/>
        </authorList>
    </citation>
    <scope>NUCLEOTIDE SEQUENCE [LARGE SCALE GENOMIC DNA]</scope>
    <source>
        <strain evidence="5">EAD_L_NR</strain>
    </source>
</reference>
<comment type="similarity">
    <text evidence="1">Belongs to the prefoldin subunit beta family.</text>
</comment>
<dbReference type="InterPro" id="IPR002777">
    <property type="entry name" value="PFD_beta-like"/>
</dbReference>
<dbReference type="GO" id="GO:0016272">
    <property type="term" value="C:prefoldin complex"/>
    <property type="evidence" value="ECO:0007669"/>
    <property type="project" value="InterPro"/>
</dbReference>
<comment type="subunit">
    <text evidence="2">Heterohexamer of two PFD-alpha type and four PFD-beta type subunits.</text>
</comment>
<gene>
    <name evidence="5" type="ORF">NQ315_006433</name>
</gene>
<dbReference type="PANTHER" id="PTHR20903">
    <property type="entry name" value="PREFOLDIN SUBUNIT 1-RELATED"/>
    <property type="match status" value="1"/>
</dbReference>
<dbReference type="GO" id="GO:0051082">
    <property type="term" value="F:unfolded protein binding"/>
    <property type="evidence" value="ECO:0007669"/>
    <property type="project" value="InterPro"/>
</dbReference>
<evidence type="ECO:0000256" key="1">
    <source>
        <dbReference type="ARBA" id="ARBA00008045"/>
    </source>
</evidence>
<proteinExistence type="inferred from homology"/>
<sequence>MSKVDMELKKAFAELQEKQQETTQKLRLADLQIDGLKRNKQHAAITEREINALEEGTRTYESVGRMFLLTPVEKVKENLKAKQNVAEEKIKVLENSKTYLENSLKEAADSLRELVQTKKES</sequence>
<keyword evidence="6" id="KW-1185">Reference proteome</keyword>
<dbReference type="PANTHER" id="PTHR20903:SF0">
    <property type="entry name" value="PREFOLDIN SUBUNIT 1"/>
    <property type="match status" value="1"/>
</dbReference>
<dbReference type="AlphaFoldDB" id="A0AAV8W0R2"/>
<keyword evidence="4" id="KW-0175">Coiled coil</keyword>
<dbReference type="Pfam" id="PF01920">
    <property type="entry name" value="Prefoldin_2"/>
    <property type="match status" value="1"/>
</dbReference>
<protein>
    <recommendedName>
        <fullName evidence="7">Prefoldin subunit 1</fullName>
    </recommendedName>
</protein>